<dbReference type="InterPro" id="IPR029058">
    <property type="entry name" value="AB_hydrolase_fold"/>
</dbReference>
<comment type="subcellular location">
    <subcellularLocation>
        <location evidence="1">Secreted</location>
    </subcellularLocation>
</comment>
<dbReference type="Proteomes" id="UP000325440">
    <property type="component" value="Unassembled WGS sequence"/>
</dbReference>
<feature type="signal peptide" evidence="5">
    <location>
        <begin position="1"/>
        <end position="24"/>
    </location>
</feature>
<dbReference type="SUPFAM" id="SSF53474">
    <property type="entry name" value="alpha/beta-Hydrolases"/>
    <property type="match status" value="1"/>
</dbReference>
<feature type="domain" description="Lipase" evidence="6">
    <location>
        <begin position="39"/>
        <end position="276"/>
    </location>
</feature>
<protein>
    <submittedName>
        <fullName evidence="7">Triacylglycerol lipase family,Lipase/vitellogenin,Alpha/Beta hydrolase fold</fullName>
    </submittedName>
</protein>
<feature type="chain" id="PRO_5023121689" evidence="5">
    <location>
        <begin position="25"/>
        <end position="342"/>
    </location>
</feature>
<dbReference type="InterPro" id="IPR000734">
    <property type="entry name" value="TAG_lipase"/>
</dbReference>
<organism evidence="7 8">
    <name type="scientific">Cinara cedri</name>
    <dbReference type="NCBI Taxonomy" id="506608"/>
    <lineage>
        <taxon>Eukaryota</taxon>
        <taxon>Metazoa</taxon>
        <taxon>Ecdysozoa</taxon>
        <taxon>Arthropoda</taxon>
        <taxon>Hexapoda</taxon>
        <taxon>Insecta</taxon>
        <taxon>Pterygota</taxon>
        <taxon>Neoptera</taxon>
        <taxon>Paraneoptera</taxon>
        <taxon>Hemiptera</taxon>
        <taxon>Sternorrhyncha</taxon>
        <taxon>Aphidomorpha</taxon>
        <taxon>Aphidoidea</taxon>
        <taxon>Aphididae</taxon>
        <taxon>Lachninae</taxon>
        <taxon>Cinara</taxon>
    </lineage>
</organism>
<keyword evidence="3" id="KW-0964">Secreted</keyword>
<dbReference type="PANTHER" id="PTHR11610:SF173">
    <property type="entry name" value="LIPASE DOMAIN-CONTAINING PROTEIN-RELATED"/>
    <property type="match status" value="1"/>
</dbReference>
<name>A0A5E4NCT2_9HEMI</name>
<proteinExistence type="inferred from homology"/>
<sequence>MNYDKLIGGIIVVFVIAVCRNSNADINNTCIEATDICPNENIKFFLYTNQTKTDPVELSENSIKTIKFAKSYDLKILVHGIYGSRNDEFNTLLRTAYFSQREYNIITIDYHPLAHSMECYKEAVSNVPIIGKCVSQMLVAILNEHDQFKYIHAIGYSLGGQLVGLIGKLMRKNEKTLDRVTGLDPALPCFEVASNKLDVHSGTQVDVIHTNSGVFGYTLPIGTVDFYANGGIGQPGCQNTIEYNWIVCSHERSYKYYAESIYYGTNMSGFYAKTSSSTQKLSLLGGFRTYLFRNNVLFGEYLDPNIKGVYGFQTNDSSPYAQGRCKLMSFILSLLKKTAINV</sequence>
<dbReference type="Pfam" id="PF00151">
    <property type="entry name" value="Lipase"/>
    <property type="match status" value="1"/>
</dbReference>
<dbReference type="EMBL" id="CABPRJ010001902">
    <property type="protein sequence ID" value="VVC40271.1"/>
    <property type="molecule type" value="Genomic_DNA"/>
</dbReference>
<dbReference type="GO" id="GO:0016042">
    <property type="term" value="P:lipid catabolic process"/>
    <property type="evidence" value="ECO:0007669"/>
    <property type="project" value="TreeGrafter"/>
</dbReference>
<dbReference type="PRINTS" id="PR00821">
    <property type="entry name" value="TAGLIPASE"/>
</dbReference>
<comment type="similarity">
    <text evidence="2 4">Belongs to the AB hydrolase superfamily. Lipase family.</text>
</comment>
<evidence type="ECO:0000256" key="5">
    <source>
        <dbReference type="SAM" id="SignalP"/>
    </source>
</evidence>
<dbReference type="GO" id="GO:0005615">
    <property type="term" value="C:extracellular space"/>
    <property type="evidence" value="ECO:0007669"/>
    <property type="project" value="TreeGrafter"/>
</dbReference>
<dbReference type="InterPro" id="IPR013818">
    <property type="entry name" value="Lipase"/>
</dbReference>
<dbReference type="GO" id="GO:0016298">
    <property type="term" value="F:lipase activity"/>
    <property type="evidence" value="ECO:0007669"/>
    <property type="project" value="InterPro"/>
</dbReference>
<evidence type="ECO:0000256" key="1">
    <source>
        <dbReference type="ARBA" id="ARBA00004613"/>
    </source>
</evidence>
<dbReference type="GO" id="GO:0017171">
    <property type="term" value="F:serine hydrolase activity"/>
    <property type="evidence" value="ECO:0007669"/>
    <property type="project" value="TreeGrafter"/>
</dbReference>
<evidence type="ECO:0000259" key="6">
    <source>
        <dbReference type="Pfam" id="PF00151"/>
    </source>
</evidence>
<evidence type="ECO:0000256" key="3">
    <source>
        <dbReference type="ARBA" id="ARBA00022525"/>
    </source>
</evidence>
<evidence type="ECO:0000256" key="2">
    <source>
        <dbReference type="ARBA" id="ARBA00010701"/>
    </source>
</evidence>
<keyword evidence="5" id="KW-0732">Signal</keyword>
<accession>A0A5E4NCT2</accession>
<dbReference type="AlphaFoldDB" id="A0A5E4NCT2"/>
<dbReference type="PANTHER" id="PTHR11610">
    <property type="entry name" value="LIPASE"/>
    <property type="match status" value="1"/>
</dbReference>
<dbReference type="Gene3D" id="3.40.50.1820">
    <property type="entry name" value="alpha/beta hydrolase"/>
    <property type="match status" value="1"/>
</dbReference>
<evidence type="ECO:0000256" key="4">
    <source>
        <dbReference type="RuleBase" id="RU004262"/>
    </source>
</evidence>
<reference evidence="7 8" key="1">
    <citation type="submission" date="2019-08" db="EMBL/GenBank/DDBJ databases">
        <authorList>
            <person name="Alioto T."/>
            <person name="Alioto T."/>
            <person name="Gomez Garrido J."/>
        </authorList>
    </citation>
    <scope>NUCLEOTIDE SEQUENCE [LARGE SCALE GENOMIC DNA]</scope>
</reference>
<keyword evidence="7" id="KW-0378">Hydrolase</keyword>
<gene>
    <name evidence="7" type="ORF">CINCED_3A014452</name>
</gene>
<evidence type="ECO:0000313" key="7">
    <source>
        <dbReference type="EMBL" id="VVC40271.1"/>
    </source>
</evidence>
<keyword evidence="8" id="KW-1185">Reference proteome</keyword>
<dbReference type="OrthoDB" id="199913at2759"/>
<evidence type="ECO:0000313" key="8">
    <source>
        <dbReference type="Proteomes" id="UP000325440"/>
    </source>
</evidence>